<evidence type="ECO:0000313" key="3">
    <source>
        <dbReference type="Proteomes" id="UP000295252"/>
    </source>
</evidence>
<name>A0A068UVM6_COFCA</name>
<reference evidence="3" key="1">
    <citation type="journal article" date="2014" name="Science">
        <title>The coffee genome provides insight into the convergent evolution of caffeine biosynthesis.</title>
        <authorList>
            <person name="Denoeud F."/>
            <person name="Carretero-Paulet L."/>
            <person name="Dereeper A."/>
            <person name="Droc G."/>
            <person name="Guyot R."/>
            <person name="Pietrella M."/>
            <person name="Zheng C."/>
            <person name="Alberti A."/>
            <person name="Anthony F."/>
            <person name="Aprea G."/>
            <person name="Aury J.M."/>
            <person name="Bento P."/>
            <person name="Bernard M."/>
            <person name="Bocs S."/>
            <person name="Campa C."/>
            <person name="Cenci A."/>
            <person name="Combes M.C."/>
            <person name="Crouzillat D."/>
            <person name="Da Silva C."/>
            <person name="Daddiego L."/>
            <person name="De Bellis F."/>
            <person name="Dussert S."/>
            <person name="Garsmeur O."/>
            <person name="Gayraud T."/>
            <person name="Guignon V."/>
            <person name="Jahn K."/>
            <person name="Jamilloux V."/>
            <person name="Joet T."/>
            <person name="Labadie K."/>
            <person name="Lan T."/>
            <person name="Leclercq J."/>
            <person name="Lepelley M."/>
            <person name="Leroy T."/>
            <person name="Li L.T."/>
            <person name="Librado P."/>
            <person name="Lopez L."/>
            <person name="Munoz A."/>
            <person name="Noel B."/>
            <person name="Pallavicini A."/>
            <person name="Perrotta G."/>
            <person name="Poncet V."/>
            <person name="Pot D."/>
            <person name="Priyono X."/>
            <person name="Rigoreau M."/>
            <person name="Rouard M."/>
            <person name="Rozas J."/>
            <person name="Tranchant-Dubreuil C."/>
            <person name="VanBuren R."/>
            <person name="Zhang Q."/>
            <person name="Andrade A.C."/>
            <person name="Argout X."/>
            <person name="Bertrand B."/>
            <person name="de Kochko A."/>
            <person name="Graziosi G."/>
            <person name="Henry R.J."/>
            <person name="Jayarama X."/>
            <person name="Ming R."/>
            <person name="Nagai C."/>
            <person name="Rounsley S."/>
            <person name="Sankoff D."/>
            <person name="Giuliano G."/>
            <person name="Albert V.A."/>
            <person name="Wincker P."/>
            <person name="Lashermes P."/>
        </authorList>
    </citation>
    <scope>NUCLEOTIDE SEQUENCE [LARGE SCALE GENOMIC DNA]</scope>
    <source>
        <strain evidence="3">cv. DH200-94</strain>
    </source>
</reference>
<dbReference type="OMA" id="HYESKGM"/>
<dbReference type="EMBL" id="HG739152">
    <property type="protein sequence ID" value="CDP12595.1"/>
    <property type="molecule type" value="Genomic_DNA"/>
</dbReference>
<dbReference type="Gramene" id="CDP12595">
    <property type="protein sequence ID" value="CDP12595"/>
    <property type="gene ID" value="GSCOC_T00036266001"/>
</dbReference>
<evidence type="ECO:0000313" key="2">
    <source>
        <dbReference type="EMBL" id="CDP12595.1"/>
    </source>
</evidence>
<sequence length="151" mass="16348">MQQSINNSKDTFPSNEDSESQNKKQVKRKLPSPRELVSHYESQGLDTQEASFKVIEDLQNALFRLMLSSSGAGKGKSNKQGPSSDISRKLDVINARLLQLDMKVDSKPGYPQSLAIGVASGTLLQGFASAAAQIWTAVRRATNPGSDSPIN</sequence>
<dbReference type="AlphaFoldDB" id="A0A068UVM6"/>
<organism evidence="2 3">
    <name type="scientific">Coffea canephora</name>
    <name type="common">Robusta coffee</name>
    <dbReference type="NCBI Taxonomy" id="49390"/>
    <lineage>
        <taxon>Eukaryota</taxon>
        <taxon>Viridiplantae</taxon>
        <taxon>Streptophyta</taxon>
        <taxon>Embryophyta</taxon>
        <taxon>Tracheophyta</taxon>
        <taxon>Spermatophyta</taxon>
        <taxon>Magnoliopsida</taxon>
        <taxon>eudicotyledons</taxon>
        <taxon>Gunneridae</taxon>
        <taxon>Pentapetalae</taxon>
        <taxon>asterids</taxon>
        <taxon>lamiids</taxon>
        <taxon>Gentianales</taxon>
        <taxon>Rubiaceae</taxon>
        <taxon>Ixoroideae</taxon>
        <taxon>Gardenieae complex</taxon>
        <taxon>Bertiereae - Coffeeae clade</taxon>
        <taxon>Coffeeae</taxon>
        <taxon>Coffea</taxon>
    </lineage>
</organism>
<dbReference type="PhylomeDB" id="A0A068UVM6"/>
<feature type="region of interest" description="Disordered" evidence="1">
    <location>
        <begin position="69"/>
        <end position="88"/>
    </location>
</feature>
<gene>
    <name evidence="2" type="ORF">GSCOC_T00036266001</name>
</gene>
<dbReference type="OrthoDB" id="1908822at2759"/>
<dbReference type="InParanoid" id="A0A068UVM6"/>
<keyword evidence="3" id="KW-1185">Reference proteome</keyword>
<proteinExistence type="predicted"/>
<dbReference type="Proteomes" id="UP000295252">
    <property type="component" value="Chromosome XI"/>
</dbReference>
<feature type="compositionally biased region" description="Polar residues" evidence="1">
    <location>
        <begin position="1"/>
        <end position="15"/>
    </location>
</feature>
<protein>
    <submittedName>
        <fullName evidence="2">Uncharacterized protein</fullName>
    </submittedName>
</protein>
<feature type="region of interest" description="Disordered" evidence="1">
    <location>
        <begin position="1"/>
        <end position="45"/>
    </location>
</feature>
<accession>A0A068UVM6</accession>
<evidence type="ECO:0000256" key="1">
    <source>
        <dbReference type="SAM" id="MobiDB-lite"/>
    </source>
</evidence>
<dbReference type="FunCoup" id="A0A068UVM6">
    <property type="interactions" value="93"/>
</dbReference>